<keyword evidence="6 10" id="KW-0648">Protein biosynthesis</keyword>
<dbReference type="GO" id="GO:0004830">
    <property type="term" value="F:tryptophan-tRNA ligase activity"/>
    <property type="evidence" value="ECO:0007669"/>
    <property type="project" value="UniProtKB-UniRule"/>
</dbReference>
<accession>E0QPG3</accession>
<name>E0QPG3_9ACTO</name>
<dbReference type="EC" id="6.1.1.2" evidence="2 9"/>
<evidence type="ECO:0000256" key="6">
    <source>
        <dbReference type="ARBA" id="ARBA00022917"/>
    </source>
</evidence>
<dbReference type="PRINTS" id="PR01039">
    <property type="entry name" value="TRNASYNTHTRP"/>
</dbReference>
<organism evidence="11 12">
    <name type="scientific">Mobiluncus mulieris ATCC 35239</name>
    <dbReference type="NCBI Taxonomy" id="871571"/>
    <lineage>
        <taxon>Bacteria</taxon>
        <taxon>Bacillati</taxon>
        <taxon>Actinomycetota</taxon>
        <taxon>Actinomycetes</taxon>
        <taxon>Actinomycetales</taxon>
        <taxon>Actinomycetaceae</taxon>
        <taxon>Mobiluncus</taxon>
    </lineage>
</organism>
<keyword evidence="3 10" id="KW-0436">Ligase</keyword>
<evidence type="ECO:0000256" key="3">
    <source>
        <dbReference type="ARBA" id="ARBA00022598"/>
    </source>
</evidence>
<dbReference type="NCBIfam" id="TIGR00233">
    <property type="entry name" value="trpS"/>
    <property type="match status" value="1"/>
</dbReference>
<comment type="caution">
    <text evidence="11">The sequence shown here is derived from an EMBL/GenBank/DDBJ whole genome shotgun (WGS) entry which is preliminary data.</text>
</comment>
<keyword evidence="7 10" id="KW-0030">Aminoacyl-tRNA synthetase</keyword>
<dbReference type="PANTHER" id="PTHR43766">
    <property type="entry name" value="TRYPTOPHAN--TRNA LIGASE, MITOCHONDRIAL"/>
    <property type="match status" value="1"/>
</dbReference>
<dbReference type="InterPro" id="IPR014729">
    <property type="entry name" value="Rossmann-like_a/b/a_fold"/>
</dbReference>
<dbReference type="Gene3D" id="1.10.240.10">
    <property type="entry name" value="Tyrosyl-Transfer RNA Synthetase"/>
    <property type="match status" value="1"/>
</dbReference>
<comment type="catalytic activity">
    <reaction evidence="8">
        <text>tRNA(Trp) + L-tryptophan + ATP = L-tryptophyl-tRNA(Trp) + AMP + diphosphate + H(+)</text>
        <dbReference type="Rhea" id="RHEA:24080"/>
        <dbReference type="Rhea" id="RHEA-COMP:9671"/>
        <dbReference type="Rhea" id="RHEA-COMP:9705"/>
        <dbReference type="ChEBI" id="CHEBI:15378"/>
        <dbReference type="ChEBI" id="CHEBI:30616"/>
        <dbReference type="ChEBI" id="CHEBI:33019"/>
        <dbReference type="ChEBI" id="CHEBI:57912"/>
        <dbReference type="ChEBI" id="CHEBI:78442"/>
        <dbReference type="ChEBI" id="CHEBI:78535"/>
        <dbReference type="ChEBI" id="CHEBI:456215"/>
        <dbReference type="EC" id="6.1.1.2"/>
    </reaction>
</comment>
<evidence type="ECO:0000256" key="10">
    <source>
        <dbReference type="RuleBase" id="RU363036"/>
    </source>
</evidence>
<dbReference type="GO" id="GO:0005524">
    <property type="term" value="F:ATP binding"/>
    <property type="evidence" value="ECO:0007669"/>
    <property type="project" value="UniProtKB-KW"/>
</dbReference>
<protein>
    <recommendedName>
        <fullName evidence="2 9">Tryptophan--tRNA ligase</fullName>
        <ecNumber evidence="2 9">6.1.1.2</ecNumber>
    </recommendedName>
</protein>
<dbReference type="HOGENOM" id="CLU_029244_0_1_11"/>
<evidence type="ECO:0000256" key="5">
    <source>
        <dbReference type="ARBA" id="ARBA00022840"/>
    </source>
</evidence>
<keyword evidence="5 10" id="KW-0067">ATP-binding</keyword>
<dbReference type="SUPFAM" id="SSF52374">
    <property type="entry name" value="Nucleotidylyl transferase"/>
    <property type="match status" value="1"/>
</dbReference>
<dbReference type="EMBL" id="AEET01000018">
    <property type="protein sequence ID" value="EFM46523.1"/>
    <property type="molecule type" value="Genomic_DNA"/>
</dbReference>
<dbReference type="Proteomes" id="UP000003045">
    <property type="component" value="Unassembled WGS sequence"/>
</dbReference>
<comment type="similarity">
    <text evidence="1 10">Belongs to the class-I aminoacyl-tRNA synthetase family.</text>
</comment>
<dbReference type="PANTHER" id="PTHR43766:SF1">
    <property type="entry name" value="TRYPTOPHAN--TRNA LIGASE, MITOCHONDRIAL"/>
    <property type="match status" value="1"/>
</dbReference>
<keyword evidence="4 10" id="KW-0547">Nucleotide-binding</keyword>
<dbReference type="InterPro" id="IPR050203">
    <property type="entry name" value="Trp-tRNA_synthetase"/>
</dbReference>
<proteinExistence type="inferred from homology"/>
<evidence type="ECO:0000256" key="1">
    <source>
        <dbReference type="ARBA" id="ARBA00005594"/>
    </source>
</evidence>
<dbReference type="STRING" id="871571.HMPREF0580_0778"/>
<dbReference type="AlphaFoldDB" id="E0QPG3"/>
<dbReference type="InterPro" id="IPR002305">
    <property type="entry name" value="aa-tRNA-synth_Ic"/>
</dbReference>
<dbReference type="GO" id="GO:0005737">
    <property type="term" value="C:cytoplasm"/>
    <property type="evidence" value="ECO:0007669"/>
    <property type="project" value="UniProtKB-UniRule"/>
</dbReference>
<gene>
    <name evidence="11" type="primary">trpS</name>
    <name evidence="11" type="ORF">HMPREF0580_0778</name>
</gene>
<sequence length="381" mass="41819">MIEMASHETETTRPNETDTRATLRAARETSDRIWQDIRAGRTERYRILTGDRPTGFLHIGHYFGTLKSRVELQNLGIDTTVLIADYQVITDRDNIGNVREYVLNLVADYLAAGIDPAKSTIFCHSQVPAIHEMLVIFLSLVTEAELHRNPTVKAEMEAAERPMTGLLLTYPVHQAADILCAQANLVPVGQDQLPHLEQTRVVAKRFNKRYPQRDAAGNKVKDSHGVLPLAQALLGRGSMILGTDGQKMSKSRHNTVELGASAEETAKIIKKAVTDSNREITYDPVGRPEVANLLLIASLCTGQSPEDLAAEIGSGGGGALKQLVTEALNEHLAAHRARRAQLLEDPGYLWGVLREGNEKVADLGADTLRAMKQAMGMNYGF</sequence>
<dbReference type="Pfam" id="PF00579">
    <property type="entry name" value="tRNA-synt_1b"/>
    <property type="match status" value="1"/>
</dbReference>
<evidence type="ECO:0000256" key="9">
    <source>
        <dbReference type="NCBIfam" id="TIGR00233"/>
    </source>
</evidence>
<evidence type="ECO:0000313" key="12">
    <source>
        <dbReference type="Proteomes" id="UP000003045"/>
    </source>
</evidence>
<dbReference type="GO" id="GO:0006436">
    <property type="term" value="P:tryptophanyl-tRNA aminoacylation"/>
    <property type="evidence" value="ECO:0007669"/>
    <property type="project" value="UniProtKB-UniRule"/>
</dbReference>
<evidence type="ECO:0000256" key="2">
    <source>
        <dbReference type="ARBA" id="ARBA00013161"/>
    </source>
</evidence>
<dbReference type="InterPro" id="IPR002306">
    <property type="entry name" value="Trp-tRNA-ligase"/>
</dbReference>
<dbReference type="InterPro" id="IPR001412">
    <property type="entry name" value="aa-tRNA-synth_I_CS"/>
</dbReference>
<dbReference type="PROSITE" id="PS00178">
    <property type="entry name" value="AA_TRNA_LIGASE_I"/>
    <property type="match status" value="1"/>
</dbReference>
<dbReference type="Gene3D" id="3.40.50.620">
    <property type="entry name" value="HUPs"/>
    <property type="match status" value="1"/>
</dbReference>
<dbReference type="FunFam" id="1.10.240.10:FF:000005">
    <property type="entry name" value="Tryptophan--tRNA ligase"/>
    <property type="match status" value="1"/>
</dbReference>
<dbReference type="CDD" id="cd00806">
    <property type="entry name" value="TrpRS_core"/>
    <property type="match status" value="1"/>
</dbReference>
<evidence type="ECO:0000313" key="11">
    <source>
        <dbReference type="EMBL" id="EFM46523.1"/>
    </source>
</evidence>
<evidence type="ECO:0000256" key="8">
    <source>
        <dbReference type="ARBA" id="ARBA00049929"/>
    </source>
</evidence>
<reference evidence="11" key="1">
    <citation type="submission" date="2010-08" db="EMBL/GenBank/DDBJ databases">
        <authorList>
            <person name="Muzny D."/>
            <person name="Qin X."/>
            <person name="Deng J."/>
            <person name="Jiang H."/>
            <person name="Liu Y."/>
            <person name="Qu J."/>
            <person name="Song X.-Z."/>
            <person name="Zhang L."/>
            <person name="Thornton R."/>
            <person name="Coyle M."/>
            <person name="Francisco L."/>
            <person name="Jackson L."/>
            <person name="Javaid M."/>
            <person name="Korchina V."/>
            <person name="Kovar C."/>
            <person name="Mata R."/>
            <person name="Mathew T."/>
            <person name="Ngo R."/>
            <person name="Nguyen L."/>
            <person name="Nguyen N."/>
            <person name="Okwuonu G."/>
            <person name="Ongeri F."/>
            <person name="Pham C."/>
            <person name="Simmons D."/>
            <person name="Wilczek-Boney K."/>
            <person name="Hale W."/>
            <person name="Jakkamsetti A."/>
            <person name="Pham P."/>
            <person name="Ruth R."/>
            <person name="San Lucas F."/>
            <person name="Warren J."/>
            <person name="Zhang J."/>
            <person name="Zhao Z."/>
            <person name="Zhou C."/>
            <person name="Zhu D."/>
            <person name="Lee S."/>
            <person name="Bess C."/>
            <person name="Blankenburg K."/>
            <person name="Forbes L."/>
            <person name="Fu Q."/>
            <person name="Gubbala S."/>
            <person name="Hirani K."/>
            <person name="Jayaseelan J.C."/>
            <person name="Lara F."/>
            <person name="Munidasa M."/>
            <person name="Palculict T."/>
            <person name="Patil S."/>
            <person name="Pu L.-L."/>
            <person name="Saada N."/>
            <person name="Tang L."/>
            <person name="Weissenberger G."/>
            <person name="Zhu Y."/>
            <person name="Hemphill L."/>
            <person name="Shang Y."/>
            <person name="Youmans B."/>
            <person name="Ayvaz T."/>
            <person name="Ross M."/>
            <person name="Santibanez J."/>
            <person name="Aqrawi P."/>
            <person name="Gross S."/>
            <person name="Joshi V."/>
            <person name="Fowler G."/>
            <person name="Nazareth L."/>
            <person name="Reid J."/>
            <person name="Worley K."/>
            <person name="Petrosino J."/>
            <person name="Highlander S."/>
            <person name="Gibbs R."/>
        </authorList>
    </citation>
    <scope>NUCLEOTIDE SEQUENCE [LARGE SCALE GENOMIC DNA]</scope>
    <source>
        <strain evidence="11">ATCC 35239</strain>
    </source>
</reference>
<keyword evidence="12" id="KW-1185">Reference proteome</keyword>
<evidence type="ECO:0000256" key="7">
    <source>
        <dbReference type="ARBA" id="ARBA00023146"/>
    </source>
</evidence>
<evidence type="ECO:0000256" key="4">
    <source>
        <dbReference type="ARBA" id="ARBA00022741"/>
    </source>
</evidence>